<name>A0A2H0YR46_9BACT</name>
<comment type="caution">
    <text evidence="1">The sequence shown here is derived from an EMBL/GenBank/DDBJ whole genome shotgun (WGS) entry which is preliminary data.</text>
</comment>
<sequence>MLKKSSKGFITFCLALILVILPNFALAAFNPGRLISDEEFTDSGSMTVNDVQNFLVRRGGTLGTRLIEDFNKVSKPVSEAIAEIAKLYNINPKVILVTLQKESSMLTYPSPSQKLLDYAMGYGCPDSGGCSSKAAGFYRQMDFATWQFRQYLNYPSQYTYKIGSTYTFTDLNGSKQTTVTIENQATAGLYNYTPHVYNGNFNFSNLYNTWFAKIYPDGSLVRVGKIQAVWFIQNGERRVIQSRSAFVTRFGDYSKILPISQEALENYPRGADIKLPNYSLVRTPDMSIYLLSGDEKRLIKSQDVFRNLGFNPEEVVDVSFEDAAPYLDGVQISNTSAYPAGALIQVKGSGIVWIEQGVWYPILDKAILKSRFPNRKPSITITQQELSQYEKGEALKLRDGELVRVKGDAGIYVISNGLRRGIPSRELFKQFGYNMKNVLVVNQRVAELHPRGDNLNNVNL</sequence>
<evidence type="ECO:0000313" key="2">
    <source>
        <dbReference type="Proteomes" id="UP000236845"/>
    </source>
</evidence>
<dbReference type="AlphaFoldDB" id="A0A2H0YR46"/>
<proteinExistence type="predicted"/>
<organism evidence="1 2">
    <name type="scientific">Candidatus Kerfeldbacteria bacterium CG08_land_8_20_14_0_20_43_14</name>
    <dbReference type="NCBI Taxonomy" id="2014246"/>
    <lineage>
        <taxon>Bacteria</taxon>
        <taxon>Candidatus Kerfeldiibacteriota</taxon>
    </lineage>
</organism>
<gene>
    <name evidence="1" type="ORF">COT26_00655</name>
</gene>
<dbReference type="Proteomes" id="UP000236845">
    <property type="component" value="Unassembled WGS sequence"/>
</dbReference>
<evidence type="ECO:0000313" key="1">
    <source>
        <dbReference type="EMBL" id="PIS40974.1"/>
    </source>
</evidence>
<reference evidence="2" key="1">
    <citation type="submission" date="2017-09" db="EMBL/GenBank/DDBJ databases">
        <title>Depth-based differentiation of microbial function through sediment-hosted aquifers and enrichment of novel symbionts in the deep terrestrial subsurface.</title>
        <authorList>
            <person name="Probst A.J."/>
            <person name="Ladd B."/>
            <person name="Jarett J.K."/>
            <person name="Geller-Mcgrath D.E."/>
            <person name="Sieber C.M.K."/>
            <person name="Emerson J.B."/>
            <person name="Anantharaman K."/>
            <person name="Thomas B.C."/>
            <person name="Malmstrom R."/>
            <person name="Stieglmeier M."/>
            <person name="Klingl A."/>
            <person name="Woyke T."/>
            <person name="Ryan C.M."/>
            <person name="Banfield J.F."/>
        </authorList>
    </citation>
    <scope>NUCLEOTIDE SEQUENCE [LARGE SCALE GENOMIC DNA]</scope>
</reference>
<accession>A0A2H0YR46</accession>
<dbReference type="EMBL" id="PEXW01000013">
    <property type="protein sequence ID" value="PIS40974.1"/>
    <property type="molecule type" value="Genomic_DNA"/>
</dbReference>
<evidence type="ECO:0008006" key="3">
    <source>
        <dbReference type="Google" id="ProtNLM"/>
    </source>
</evidence>
<protein>
    <recommendedName>
        <fullName evidence="3">Curculin domain protein (Mannose-binding) lectin</fullName>
    </recommendedName>
</protein>